<dbReference type="HOGENOM" id="CLU_047148_0_0_0"/>
<dbReference type="UniPathway" id="UPA00028">
    <property type="reaction ID" value="UER00005"/>
</dbReference>
<sequence>MQILKTIADMRQATTAARLASNAPIGLVPTMGALHEGHLSLVRAASQQCGTVVVSIFVNPTQFAPGEDLDRYPRTLEADLALLEQEGVDLVFVPSAREMYPNGIAATIVSTHVEVPEISDRLDGLSRPGHFRAVATVVAKLFHIVGPDLAFFGAKDAVQVAVLRAMVRDLDFPLRIVVCPTVRDADGLALSSRNSFLTPQERTHALTLSRALETARLIASHGSPTAEALREAMLSLLHGDLGVRVDYAEVVHPDTLEPLAHIRDGALLAVAAWVGETRLIDNLLLSPPTLPSPPTLKPARTEAHA</sequence>
<keyword evidence="4 8" id="KW-0566">Pantothenate biosynthesis</keyword>
<evidence type="ECO:0000256" key="7">
    <source>
        <dbReference type="ARBA" id="ARBA00048258"/>
    </source>
</evidence>
<dbReference type="Gene3D" id="3.30.1300.10">
    <property type="entry name" value="Pantoate-beta-alanine ligase, C-terminal domain"/>
    <property type="match status" value="1"/>
</dbReference>
<dbReference type="InterPro" id="IPR004821">
    <property type="entry name" value="Cyt_trans-like"/>
</dbReference>
<dbReference type="FunFam" id="3.40.50.620:FF:000013">
    <property type="entry name" value="Pantothenate synthetase"/>
    <property type="match status" value="1"/>
</dbReference>
<dbReference type="eggNOG" id="COG0414">
    <property type="taxonomic scope" value="Bacteria"/>
</dbReference>
<comment type="subcellular location">
    <subcellularLocation>
        <location evidence="8">Cytoplasm</location>
    </subcellularLocation>
</comment>
<evidence type="ECO:0000256" key="3">
    <source>
        <dbReference type="ARBA" id="ARBA00022598"/>
    </source>
</evidence>
<dbReference type="GO" id="GO:0005524">
    <property type="term" value="F:ATP binding"/>
    <property type="evidence" value="ECO:0007669"/>
    <property type="project" value="UniProtKB-KW"/>
</dbReference>
<dbReference type="PaxDb" id="1198114-AciX9_0164"/>
<keyword evidence="3 8" id="KW-0436">Ligase</keyword>
<comment type="catalytic activity">
    <reaction evidence="7 8">
        <text>(R)-pantoate + beta-alanine + ATP = (R)-pantothenate + AMP + diphosphate + H(+)</text>
        <dbReference type="Rhea" id="RHEA:10912"/>
        <dbReference type="ChEBI" id="CHEBI:15378"/>
        <dbReference type="ChEBI" id="CHEBI:15980"/>
        <dbReference type="ChEBI" id="CHEBI:29032"/>
        <dbReference type="ChEBI" id="CHEBI:30616"/>
        <dbReference type="ChEBI" id="CHEBI:33019"/>
        <dbReference type="ChEBI" id="CHEBI:57966"/>
        <dbReference type="ChEBI" id="CHEBI:456215"/>
        <dbReference type="EC" id="6.3.2.1"/>
    </reaction>
</comment>
<dbReference type="SUPFAM" id="SSF52374">
    <property type="entry name" value="Nucleotidylyl transferase"/>
    <property type="match status" value="1"/>
</dbReference>
<feature type="binding site" evidence="8">
    <location>
        <begin position="190"/>
        <end position="193"/>
    </location>
    <ligand>
        <name>ATP</name>
        <dbReference type="ChEBI" id="CHEBI:30616"/>
    </ligand>
</feature>
<dbReference type="Pfam" id="PF02569">
    <property type="entry name" value="Pantoate_ligase"/>
    <property type="match status" value="1"/>
</dbReference>
<feature type="binding site" evidence="8">
    <location>
        <position position="62"/>
    </location>
    <ligand>
        <name>beta-alanine</name>
        <dbReference type="ChEBI" id="CHEBI:57966"/>
    </ligand>
</feature>
<dbReference type="EC" id="6.3.2.1" evidence="8"/>
<evidence type="ECO:0000256" key="6">
    <source>
        <dbReference type="ARBA" id="ARBA00022840"/>
    </source>
</evidence>
<evidence type="ECO:0000256" key="2">
    <source>
        <dbReference type="ARBA" id="ARBA00009256"/>
    </source>
</evidence>
<comment type="similarity">
    <text evidence="2 8">Belongs to the pantothenate synthetase family.</text>
</comment>
<dbReference type="Gene3D" id="3.40.50.620">
    <property type="entry name" value="HUPs"/>
    <property type="match status" value="1"/>
</dbReference>
<dbReference type="InterPro" id="IPR014729">
    <property type="entry name" value="Rossmann-like_a/b/a_fold"/>
</dbReference>
<dbReference type="GO" id="GO:0015940">
    <property type="term" value="P:pantothenate biosynthetic process"/>
    <property type="evidence" value="ECO:0007669"/>
    <property type="project" value="UniProtKB-UniRule"/>
</dbReference>
<dbReference type="NCBIfam" id="TIGR00125">
    <property type="entry name" value="cyt_tran_rel"/>
    <property type="match status" value="1"/>
</dbReference>
<reference evidence="10" key="1">
    <citation type="submission" date="2011-01" db="EMBL/GenBank/DDBJ databases">
        <title>Complete sequence of chromosome of Acidobacterium sp. MP5ACTX9.</title>
        <authorList>
            <consortium name="US DOE Joint Genome Institute"/>
            <person name="Lucas S."/>
            <person name="Copeland A."/>
            <person name="Lapidus A."/>
            <person name="Cheng J.-F."/>
            <person name="Goodwin L."/>
            <person name="Pitluck S."/>
            <person name="Teshima H."/>
            <person name="Detter J.C."/>
            <person name="Han C."/>
            <person name="Tapia R."/>
            <person name="Land M."/>
            <person name="Hauser L."/>
            <person name="Kyrpides N."/>
            <person name="Ivanova N."/>
            <person name="Ovchinnikova G."/>
            <person name="Pagani I."/>
            <person name="Rawat S.R."/>
            <person name="Mannisto M."/>
            <person name="Haggblom M.M."/>
            <person name="Woyke T."/>
        </authorList>
    </citation>
    <scope>NUCLEOTIDE SEQUENCE [LARGE SCALE GENOMIC DNA]</scope>
    <source>
        <strain evidence="10">MP5ACTX9</strain>
    </source>
</reference>
<evidence type="ECO:0000256" key="8">
    <source>
        <dbReference type="HAMAP-Rule" id="MF_00158"/>
    </source>
</evidence>
<dbReference type="STRING" id="1198114.AciX9_0164"/>
<dbReference type="EMBL" id="CP002480">
    <property type="protein sequence ID" value="ADW67238.1"/>
    <property type="molecule type" value="Genomic_DNA"/>
</dbReference>
<feature type="binding site" evidence="8">
    <location>
        <position position="62"/>
    </location>
    <ligand>
        <name>(R)-pantoate</name>
        <dbReference type="ChEBI" id="CHEBI:15980"/>
    </ligand>
</feature>
<keyword evidence="6 8" id="KW-0067">ATP-binding</keyword>
<dbReference type="InterPro" id="IPR003721">
    <property type="entry name" value="Pantoate_ligase"/>
</dbReference>
<name>E8WV63_GRATM</name>
<accession>E8WV63</accession>
<dbReference type="InterPro" id="IPR042176">
    <property type="entry name" value="Pantoate_ligase_C"/>
</dbReference>
<dbReference type="GO" id="GO:0005829">
    <property type="term" value="C:cytosol"/>
    <property type="evidence" value="ECO:0007669"/>
    <property type="project" value="TreeGrafter"/>
</dbReference>
<feature type="binding site" evidence="8">
    <location>
        <begin position="153"/>
        <end position="156"/>
    </location>
    <ligand>
        <name>ATP</name>
        <dbReference type="ChEBI" id="CHEBI:30616"/>
    </ligand>
</feature>
<dbReference type="CDD" id="cd00560">
    <property type="entry name" value="PanC"/>
    <property type="match status" value="1"/>
</dbReference>
<dbReference type="AlphaFoldDB" id="E8WV63"/>
<comment type="function">
    <text evidence="8">Catalyzes the condensation of pantoate with beta-alanine in an ATP-dependent reaction via a pantoyl-adenylate intermediate.</text>
</comment>
<keyword evidence="8" id="KW-0963">Cytoplasm</keyword>
<keyword evidence="5 8" id="KW-0547">Nucleotide-binding</keyword>
<dbReference type="Proteomes" id="UP000000343">
    <property type="component" value="Chromosome"/>
</dbReference>
<dbReference type="RefSeq" id="WP_013578566.1">
    <property type="nucleotide sequence ID" value="NC_015064.1"/>
</dbReference>
<dbReference type="PANTHER" id="PTHR21299">
    <property type="entry name" value="CYTIDYLATE KINASE/PANTOATE-BETA-ALANINE LIGASE"/>
    <property type="match status" value="1"/>
</dbReference>
<evidence type="ECO:0000313" key="9">
    <source>
        <dbReference type="EMBL" id="ADW67238.1"/>
    </source>
</evidence>
<keyword evidence="10" id="KW-1185">Reference proteome</keyword>
<feature type="binding site" evidence="8">
    <location>
        <position position="182"/>
    </location>
    <ligand>
        <name>ATP</name>
        <dbReference type="ChEBI" id="CHEBI:30616"/>
    </ligand>
</feature>
<dbReference type="OrthoDB" id="9773087at2"/>
<dbReference type="HAMAP" id="MF_00158">
    <property type="entry name" value="PanC"/>
    <property type="match status" value="1"/>
</dbReference>
<dbReference type="KEGG" id="acm:AciX9_0164"/>
<protein>
    <recommendedName>
        <fullName evidence="8">Pantothenate synthetase</fullName>
        <shortName evidence="8">PS</shortName>
        <ecNumber evidence="8">6.3.2.1</ecNumber>
    </recommendedName>
    <alternativeName>
        <fullName evidence="8">Pantoate--beta-alanine ligase</fullName>
    </alternativeName>
    <alternativeName>
        <fullName evidence="8">Pantoate-activating enzyme</fullName>
    </alternativeName>
</protein>
<feature type="binding site" evidence="8">
    <location>
        <begin position="31"/>
        <end position="38"/>
    </location>
    <ligand>
        <name>ATP</name>
        <dbReference type="ChEBI" id="CHEBI:30616"/>
    </ligand>
</feature>
<dbReference type="PANTHER" id="PTHR21299:SF1">
    <property type="entry name" value="PANTOATE--BETA-ALANINE LIGASE"/>
    <property type="match status" value="1"/>
</dbReference>
<proteinExistence type="inferred from homology"/>
<dbReference type="NCBIfam" id="TIGR00018">
    <property type="entry name" value="panC"/>
    <property type="match status" value="1"/>
</dbReference>
<dbReference type="GO" id="GO:0004592">
    <property type="term" value="F:pantoate-beta-alanine ligase activity"/>
    <property type="evidence" value="ECO:0007669"/>
    <property type="project" value="UniProtKB-UniRule"/>
</dbReference>
<comment type="subunit">
    <text evidence="8">Homodimer.</text>
</comment>
<evidence type="ECO:0000256" key="4">
    <source>
        <dbReference type="ARBA" id="ARBA00022655"/>
    </source>
</evidence>
<gene>
    <name evidence="8" type="primary">panC</name>
    <name evidence="9" type="ordered locus">AciX9_0164</name>
</gene>
<evidence type="ECO:0000256" key="1">
    <source>
        <dbReference type="ARBA" id="ARBA00004990"/>
    </source>
</evidence>
<comment type="pathway">
    <text evidence="1 8">Cofactor biosynthesis; (R)-pantothenate biosynthesis; (R)-pantothenate from (R)-pantoate and beta-alanine: step 1/1.</text>
</comment>
<feature type="active site" description="Proton donor" evidence="8">
    <location>
        <position position="38"/>
    </location>
</feature>
<evidence type="ECO:0000313" key="10">
    <source>
        <dbReference type="Proteomes" id="UP000000343"/>
    </source>
</evidence>
<comment type="miscellaneous">
    <text evidence="8">The reaction proceeds by a bi uni uni bi ping pong mechanism.</text>
</comment>
<feature type="binding site" evidence="8">
    <location>
        <position position="159"/>
    </location>
    <ligand>
        <name>(R)-pantoate</name>
        <dbReference type="ChEBI" id="CHEBI:15980"/>
    </ligand>
</feature>
<organism evidence="10">
    <name type="scientific">Granulicella tundricola (strain ATCC BAA-1859 / DSM 23138 / MP5ACTX9)</name>
    <dbReference type="NCBI Taxonomy" id="1198114"/>
    <lineage>
        <taxon>Bacteria</taxon>
        <taxon>Pseudomonadati</taxon>
        <taxon>Acidobacteriota</taxon>
        <taxon>Terriglobia</taxon>
        <taxon>Terriglobales</taxon>
        <taxon>Acidobacteriaceae</taxon>
        <taxon>Granulicella</taxon>
    </lineage>
</organism>
<evidence type="ECO:0000256" key="5">
    <source>
        <dbReference type="ARBA" id="ARBA00022741"/>
    </source>
</evidence>